<comment type="caution">
    <text evidence="1">The sequence shown here is derived from an EMBL/GenBank/DDBJ whole genome shotgun (WGS) entry which is preliminary data.</text>
</comment>
<evidence type="ECO:0000313" key="2">
    <source>
        <dbReference type="Proteomes" id="UP001148838"/>
    </source>
</evidence>
<evidence type="ECO:0000313" key="1">
    <source>
        <dbReference type="EMBL" id="KAJ4431381.1"/>
    </source>
</evidence>
<sequence>MAGLCEGGNEPPGSLKSYNYNERQRMTKFRNKLRSMAKQHEFVEGLEVECRRIPDSRSASFGLQPVPRSSVMLEDHARLYSQGYLLQQQICLQTISEEQHLLFLRS</sequence>
<keyword evidence="2" id="KW-1185">Reference proteome</keyword>
<reference evidence="1 2" key="1">
    <citation type="journal article" date="2022" name="Allergy">
        <title>Genome assembly and annotation of Periplaneta americana reveal a comprehensive cockroach allergen profile.</title>
        <authorList>
            <person name="Wang L."/>
            <person name="Xiong Q."/>
            <person name="Saelim N."/>
            <person name="Wang L."/>
            <person name="Nong W."/>
            <person name="Wan A.T."/>
            <person name="Shi M."/>
            <person name="Liu X."/>
            <person name="Cao Q."/>
            <person name="Hui J.H.L."/>
            <person name="Sookrung N."/>
            <person name="Leung T.F."/>
            <person name="Tungtrongchitr A."/>
            <person name="Tsui S.K.W."/>
        </authorList>
    </citation>
    <scope>NUCLEOTIDE SEQUENCE [LARGE SCALE GENOMIC DNA]</scope>
    <source>
        <strain evidence="1">PWHHKU_190912</strain>
    </source>
</reference>
<proteinExistence type="predicted"/>
<gene>
    <name evidence="1" type="ORF">ANN_19978</name>
</gene>
<dbReference type="EMBL" id="JAJSOF020000031">
    <property type="protein sequence ID" value="KAJ4431381.1"/>
    <property type="molecule type" value="Genomic_DNA"/>
</dbReference>
<protein>
    <submittedName>
        <fullName evidence="1">Uncharacterized protein</fullName>
    </submittedName>
</protein>
<organism evidence="1 2">
    <name type="scientific">Periplaneta americana</name>
    <name type="common">American cockroach</name>
    <name type="synonym">Blatta americana</name>
    <dbReference type="NCBI Taxonomy" id="6978"/>
    <lineage>
        <taxon>Eukaryota</taxon>
        <taxon>Metazoa</taxon>
        <taxon>Ecdysozoa</taxon>
        <taxon>Arthropoda</taxon>
        <taxon>Hexapoda</taxon>
        <taxon>Insecta</taxon>
        <taxon>Pterygota</taxon>
        <taxon>Neoptera</taxon>
        <taxon>Polyneoptera</taxon>
        <taxon>Dictyoptera</taxon>
        <taxon>Blattodea</taxon>
        <taxon>Blattoidea</taxon>
        <taxon>Blattidae</taxon>
        <taxon>Blattinae</taxon>
        <taxon>Periplaneta</taxon>
    </lineage>
</organism>
<name>A0ABQ8SBD1_PERAM</name>
<dbReference type="Proteomes" id="UP001148838">
    <property type="component" value="Unassembled WGS sequence"/>
</dbReference>
<accession>A0ABQ8SBD1</accession>